<name>A0A5C4TIB8_FRUSA</name>
<protein>
    <submittedName>
        <fullName evidence="1">AlwI family type II restriction endonuclease</fullName>
    </submittedName>
</protein>
<evidence type="ECO:0000313" key="1">
    <source>
        <dbReference type="EMBL" id="TNK90288.1"/>
    </source>
</evidence>
<dbReference type="Proteomes" id="UP000313312">
    <property type="component" value="Unassembled WGS sequence"/>
</dbReference>
<keyword evidence="1" id="KW-0540">Nuclease</keyword>
<accession>A0A5C4TIB8</accession>
<reference evidence="1 2" key="1">
    <citation type="submission" date="2018-05" db="EMBL/GenBank/DDBJ databases">
        <title>Lactobacillus sanfranciscensis Ah4 draft denome sequence.</title>
        <authorList>
            <person name="Zhang G."/>
        </authorList>
    </citation>
    <scope>NUCLEOTIDE SEQUENCE [LARGE SCALE GENOMIC DNA]</scope>
    <source>
        <strain evidence="1 2">Ah4</strain>
    </source>
</reference>
<gene>
    <name evidence="1" type="ORF">DID87_04585</name>
</gene>
<dbReference type="Gene3D" id="3.40.91.50">
    <property type="match status" value="1"/>
</dbReference>
<sequence length="197" mass="22419">MCHWVQSDGPVFQIAVAWYYISEEKYSLQESMNLTLDSEGLPVAQAVGQKKKQNDNSGDITIEYKDRTLLLEVTLMDKNAIKRGEWEPVLRHTVNLSASRTVPVQTYFITDAVDKNTENIWRSVAATDLEETAVQHRSVRATIYPLTIDTLIKRLHDKGVNEKVIWDAVDTSYKPLIETDFDADWKTDILASISSNN</sequence>
<dbReference type="InterPro" id="IPR018573">
    <property type="entry name" value="Restrct_endonuc_II_AlwI"/>
</dbReference>
<comment type="caution">
    <text evidence="1">The sequence shown here is derived from an EMBL/GenBank/DDBJ whole genome shotgun (WGS) entry which is preliminary data.</text>
</comment>
<organism evidence="1 2">
    <name type="scientific">Fructilactobacillus sanfranciscensis</name>
    <name type="common">Lactobacillus sanfranciscensis</name>
    <dbReference type="NCBI Taxonomy" id="1625"/>
    <lineage>
        <taxon>Bacteria</taxon>
        <taxon>Bacillati</taxon>
        <taxon>Bacillota</taxon>
        <taxon>Bacilli</taxon>
        <taxon>Lactobacillales</taxon>
        <taxon>Lactobacillaceae</taxon>
        <taxon>Fructilactobacillus</taxon>
    </lineage>
</organism>
<proteinExistence type="predicted"/>
<dbReference type="GO" id="GO:0004519">
    <property type="term" value="F:endonuclease activity"/>
    <property type="evidence" value="ECO:0007669"/>
    <property type="project" value="UniProtKB-KW"/>
</dbReference>
<evidence type="ECO:0000313" key="2">
    <source>
        <dbReference type="Proteomes" id="UP000313312"/>
    </source>
</evidence>
<keyword evidence="1" id="KW-0255">Endonuclease</keyword>
<dbReference type="Pfam" id="PF09491">
    <property type="entry name" value="RE_AlwI"/>
    <property type="match status" value="1"/>
</dbReference>
<dbReference type="EMBL" id="QFCR01000012">
    <property type="protein sequence ID" value="TNK90288.1"/>
    <property type="molecule type" value="Genomic_DNA"/>
</dbReference>
<dbReference type="AlphaFoldDB" id="A0A5C4TIB8"/>
<keyword evidence="1" id="KW-0378">Hydrolase</keyword>